<dbReference type="InterPro" id="IPR007044">
    <property type="entry name" value="Cyclodeamin/CycHdrlase"/>
</dbReference>
<dbReference type="EMBL" id="CP015756">
    <property type="protein sequence ID" value="APC40028.1"/>
    <property type="molecule type" value="Genomic_DNA"/>
</dbReference>
<dbReference type="Pfam" id="PF04961">
    <property type="entry name" value="FTCD_C"/>
    <property type="match status" value="1"/>
</dbReference>
<dbReference type="KEGG" id="ceu:A7L45_08080"/>
<sequence length="206" mass="22638">MLLVDKSVREFIDQTSQNCPVPGGGSIAALSGASAAALVSMVASLTIGKKGYDDSEVMMKEVYEQANKYKEKFIEYIDADSESFHGVMDAFKLPKNNDEEKATRKEIIQNALKYASETPYKIAESAYRLMEYSEIAVEHGNKNAVTDAAVSAMMARSAVLSALYNVKINLASINDSEFVATFEKKVSALETNVVEREKRILSKVVI</sequence>
<dbReference type="OrthoDB" id="7959174at2"/>
<reference evidence="3" key="1">
    <citation type="journal article" date="2016" name="Front. Microbiol.">
        <title>Complete Genome Sequence of Clostridium estertheticum DSM 8809, a Microbe Identified in Spoiled Vacuum Packed Beef.</title>
        <authorList>
            <person name="Yu Z."/>
            <person name="Gunn L."/>
            <person name="Brennan E."/>
            <person name="Reid R."/>
            <person name="Wall P.G."/>
            <person name="Gaora O.P."/>
            <person name="Hurley D."/>
            <person name="Bolton D."/>
            <person name="Fanning S."/>
        </authorList>
    </citation>
    <scope>NUCLEOTIDE SEQUENCE [LARGE SCALE GENOMIC DNA]</scope>
    <source>
        <strain evidence="3">DSM 8809</strain>
    </source>
</reference>
<evidence type="ECO:0000313" key="3">
    <source>
        <dbReference type="Proteomes" id="UP000182569"/>
    </source>
</evidence>
<name>A0A1J0GF72_9CLOT</name>
<dbReference type="InterPro" id="IPR036178">
    <property type="entry name" value="Formintransfe-cycloase-like_sf"/>
</dbReference>
<accession>A0A1J0GF72</accession>
<evidence type="ECO:0000313" key="2">
    <source>
        <dbReference type="EMBL" id="APC40028.1"/>
    </source>
</evidence>
<evidence type="ECO:0000259" key="1">
    <source>
        <dbReference type="Pfam" id="PF04961"/>
    </source>
</evidence>
<dbReference type="SUPFAM" id="SSF101262">
    <property type="entry name" value="Methenyltetrahydrofolate cyclohydrolase-like"/>
    <property type="match status" value="1"/>
</dbReference>
<dbReference type="RefSeq" id="WP_071612322.1">
    <property type="nucleotide sequence ID" value="NZ_CP015756.1"/>
</dbReference>
<keyword evidence="3" id="KW-1185">Reference proteome</keyword>
<protein>
    <submittedName>
        <fullName evidence="2">Methenyltetrahydrofolate cyclohydrolase</fullName>
    </submittedName>
</protein>
<gene>
    <name evidence="2" type="ORF">A7L45_08080</name>
</gene>
<dbReference type="AlphaFoldDB" id="A0A1J0GF72"/>
<dbReference type="STRING" id="1552.A7L45_08080"/>
<proteinExistence type="predicted"/>
<feature type="domain" description="Cyclodeaminase/cyclohydrolase" evidence="1">
    <location>
        <begin position="7"/>
        <end position="187"/>
    </location>
</feature>
<organism evidence="2 3">
    <name type="scientific">Clostridium estertheticum subsp. estertheticum</name>
    <dbReference type="NCBI Taxonomy" id="1552"/>
    <lineage>
        <taxon>Bacteria</taxon>
        <taxon>Bacillati</taxon>
        <taxon>Bacillota</taxon>
        <taxon>Clostridia</taxon>
        <taxon>Eubacteriales</taxon>
        <taxon>Clostridiaceae</taxon>
        <taxon>Clostridium</taxon>
    </lineage>
</organism>
<dbReference type="Gene3D" id="1.20.120.680">
    <property type="entry name" value="Formiminotetrahydrofolate cyclodeaminase monomer, up-and-down helical bundle"/>
    <property type="match status" value="1"/>
</dbReference>
<dbReference type="Proteomes" id="UP000182569">
    <property type="component" value="Chromosome"/>
</dbReference>
<keyword evidence="2" id="KW-0378">Hydrolase</keyword>
<dbReference type="GO" id="GO:0016787">
    <property type="term" value="F:hydrolase activity"/>
    <property type="evidence" value="ECO:0007669"/>
    <property type="project" value="UniProtKB-KW"/>
</dbReference>